<comment type="caution">
    <text evidence="2">The sequence shown here is derived from an EMBL/GenBank/DDBJ whole genome shotgun (WGS) entry which is preliminary data.</text>
</comment>
<dbReference type="Proteomes" id="UP000575898">
    <property type="component" value="Unassembled WGS sequence"/>
</dbReference>
<dbReference type="EMBL" id="JACHHY010000011">
    <property type="protein sequence ID" value="MBB5018812.1"/>
    <property type="molecule type" value="Genomic_DNA"/>
</dbReference>
<gene>
    <name evidence="2" type="ORF">HNQ59_002105</name>
</gene>
<feature type="signal peptide" evidence="1">
    <location>
        <begin position="1"/>
        <end position="20"/>
    </location>
</feature>
<evidence type="ECO:0000313" key="3">
    <source>
        <dbReference type="Proteomes" id="UP000575898"/>
    </source>
</evidence>
<name>A0A840MPY6_9PROT</name>
<dbReference type="AlphaFoldDB" id="A0A840MPY6"/>
<keyword evidence="1" id="KW-0732">Signal</keyword>
<keyword evidence="3" id="KW-1185">Reference proteome</keyword>
<proteinExistence type="predicted"/>
<evidence type="ECO:0000256" key="1">
    <source>
        <dbReference type="SAM" id="SignalP"/>
    </source>
</evidence>
<evidence type="ECO:0000313" key="2">
    <source>
        <dbReference type="EMBL" id="MBB5018812.1"/>
    </source>
</evidence>
<reference evidence="2 3" key="1">
    <citation type="submission" date="2020-08" db="EMBL/GenBank/DDBJ databases">
        <title>Genomic Encyclopedia of Type Strains, Phase IV (KMG-IV): sequencing the most valuable type-strain genomes for metagenomic binning, comparative biology and taxonomic classification.</title>
        <authorList>
            <person name="Goeker M."/>
        </authorList>
    </citation>
    <scope>NUCLEOTIDE SEQUENCE [LARGE SCALE GENOMIC DNA]</scope>
    <source>
        <strain evidence="2 3">DSM 27165</strain>
    </source>
</reference>
<feature type="chain" id="PRO_5032779317" description="TonB-dependent receptor" evidence="1">
    <location>
        <begin position="21"/>
        <end position="225"/>
    </location>
</feature>
<sequence length="225" mass="23621">MKLRCCLCGVLLGISTGVAAAPVGCNPLIEPVELRGEDSPRSNPVLIPRDMFARLPGFMVANEKPLAAVPDSELTPHLDQIVASAPVAVVDAPVAEGRTSPFTSSLHSVGIKLVNFAQTLGKGVKDIALTAGQFTIGKIAPLLGMDFNRASSRAGDINLVADVGMAQVGRPRYAGINSASPSLNAMLEREYQNSERAQAHSPGAFQLPGGKWEASATIGIDYKFE</sequence>
<evidence type="ECO:0008006" key="4">
    <source>
        <dbReference type="Google" id="ProtNLM"/>
    </source>
</evidence>
<dbReference type="RefSeq" id="WP_184038682.1">
    <property type="nucleotide sequence ID" value="NZ_JACHHY010000011.1"/>
</dbReference>
<protein>
    <recommendedName>
        <fullName evidence="4">TonB-dependent receptor</fullName>
    </recommendedName>
</protein>
<organism evidence="2 3">
    <name type="scientific">Chitinivorax tropicus</name>
    <dbReference type="NCBI Taxonomy" id="714531"/>
    <lineage>
        <taxon>Bacteria</taxon>
        <taxon>Pseudomonadati</taxon>
        <taxon>Pseudomonadota</taxon>
        <taxon>Betaproteobacteria</taxon>
        <taxon>Chitinivorax</taxon>
    </lineage>
</organism>
<accession>A0A840MPY6</accession>